<reference evidence="4 5" key="1">
    <citation type="journal article" date="2018" name="Nat. Biotechnol.">
        <title>A standardized bacterial taxonomy based on genome phylogeny substantially revises the tree of life.</title>
        <authorList>
            <person name="Parks D.H."/>
            <person name="Chuvochina M."/>
            <person name="Waite D.W."/>
            <person name="Rinke C."/>
            <person name="Skarshewski A."/>
            <person name="Chaumeil P.A."/>
            <person name="Hugenholtz P."/>
        </authorList>
    </citation>
    <scope>NUCLEOTIDE SEQUENCE [LARGE SCALE GENOMIC DNA]</scope>
    <source>
        <strain evidence="4">UBA11621</strain>
    </source>
</reference>
<proteinExistence type="inferred from homology"/>
<feature type="domain" description="Solute-binding protein family 3/N-terminal" evidence="3">
    <location>
        <begin position="23"/>
        <end position="241"/>
    </location>
</feature>
<dbReference type="SUPFAM" id="SSF53850">
    <property type="entry name" value="Periplasmic binding protein-like II"/>
    <property type="match status" value="1"/>
</dbReference>
<gene>
    <name evidence="4" type="ORF">DEB45_13700</name>
</gene>
<evidence type="ECO:0000313" key="5">
    <source>
        <dbReference type="Proteomes" id="UP000264779"/>
    </source>
</evidence>
<evidence type="ECO:0000259" key="3">
    <source>
        <dbReference type="SMART" id="SM00062"/>
    </source>
</evidence>
<sequence>MRRSLILLLLLLVTSASYGKRLDVVVGWDKPPYVIAAQNSGFEVELVRAIFTEMGYEITPIYVPFGRTARIVNSGSVDVGLTLTPRHDIDPALLSNEYIAYQNVAVTLQERHLNISTLQDLSGKSIIAFQTAKSILGEAFFNVVDQQPTYLELAEQKRQVSLLLLGSVDVAILDRNIFHYIKSQFPKKQQYATQIHEIFPVSTYSAAIPDPALRHQFNTTLARFIADGRYQALLDNFGLENLLFTPIRQEALPLTPVQPLNFR</sequence>
<evidence type="ECO:0000313" key="4">
    <source>
        <dbReference type="EMBL" id="HBU52306.1"/>
    </source>
</evidence>
<keyword evidence="2" id="KW-0732">Signal</keyword>
<dbReference type="EMBL" id="DONK01000208">
    <property type="protein sequence ID" value="HBU52306.1"/>
    <property type="molecule type" value="Genomic_DNA"/>
</dbReference>
<dbReference type="RefSeq" id="WP_272964428.1">
    <property type="nucleotide sequence ID" value="NZ_CALBIY010000029.1"/>
</dbReference>
<accession>A0A358E1D9</accession>
<protein>
    <submittedName>
        <fullName evidence="4">Amino acid ABC transporter</fullName>
    </submittedName>
</protein>
<dbReference type="AlphaFoldDB" id="A0A358E1D9"/>
<dbReference type="Pfam" id="PF00497">
    <property type="entry name" value="SBP_bac_3"/>
    <property type="match status" value="1"/>
</dbReference>
<name>A0A358E1D9_9ALTE</name>
<dbReference type="SMART" id="SM00062">
    <property type="entry name" value="PBPb"/>
    <property type="match status" value="1"/>
</dbReference>
<comment type="similarity">
    <text evidence="1">Belongs to the bacterial solute-binding protein 3 family.</text>
</comment>
<dbReference type="Proteomes" id="UP000264779">
    <property type="component" value="Unassembled WGS sequence"/>
</dbReference>
<dbReference type="PANTHER" id="PTHR35936">
    <property type="entry name" value="MEMBRANE-BOUND LYTIC MUREIN TRANSGLYCOSYLASE F"/>
    <property type="match status" value="1"/>
</dbReference>
<evidence type="ECO:0000256" key="1">
    <source>
        <dbReference type="ARBA" id="ARBA00010333"/>
    </source>
</evidence>
<dbReference type="Gene3D" id="3.40.190.10">
    <property type="entry name" value="Periplasmic binding protein-like II"/>
    <property type="match status" value="2"/>
</dbReference>
<evidence type="ECO:0000256" key="2">
    <source>
        <dbReference type="ARBA" id="ARBA00022729"/>
    </source>
</evidence>
<dbReference type="PANTHER" id="PTHR35936:SF25">
    <property type="entry name" value="ABC TRANSPORTER SUBSTRATE-BINDING PROTEIN"/>
    <property type="match status" value="1"/>
</dbReference>
<dbReference type="InterPro" id="IPR001638">
    <property type="entry name" value="Solute-binding_3/MltF_N"/>
</dbReference>
<comment type="caution">
    <text evidence="4">The sequence shown here is derived from an EMBL/GenBank/DDBJ whole genome shotgun (WGS) entry which is preliminary data.</text>
</comment>
<organism evidence="4 5">
    <name type="scientific">Alteromonas australica</name>
    <dbReference type="NCBI Taxonomy" id="589873"/>
    <lineage>
        <taxon>Bacteria</taxon>
        <taxon>Pseudomonadati</taxon>
        <taxon>Pseudomonadota</taxon>
        <taxon>Gammaproteobacteria</taxon>
        <taxon>Alteromonadales</taxon>
        <taxon>Alteromonadaceae</taxon>
        <taxon>Alteromonas/Salinimonas group</taxon>
        <taxon>Alteromonas</taxon>
    </lineage>
</organism>